<feature type="transmembrane region" description="Helical" evidence="1">
    <location>
        <begin position="243"/>
        <end position="259"/>
    </location>
</feature>
<evidence type="ECO:0000313" key="3">
    <source>
        <dbReference type="Proteomes" id="UP001208114"/>
    </source>
</evidence>
<feature type="transmembrane region" description="Helical" evidence="1">
    <location>
        <begin position="152"/>
        <end position="170"/>
    </location>
</feature>
<keyword evidence="1" id="KW-0472">Membrane</keyword>
<dbReference type="EMBL" id="JAOTEN010000001">
    <property type="protein sequence ID" value="MCU7613414.1"/>
    <property type="molecule type" value="Genomic_DNA"/>
</dbReference>
<feature type="transmembrane region" description="Helical" evidence="1">
    <location>
        <begin position="210"/>
        <end position="231"/>
    </location>
</feature>
<dbReference type="RefSeq" id="WP_262989262.1">
    <property type="nucleotide sequence ID" value="NZ_JAOTEN010000001.1"/>
</dbReference>
<feature type="transmembrane region" description="Helical" evidence="1">
    <location>
        <begin position="55"/>
        <end position="73"/>
    </location>
</feature>
<keyword evidence="1" id="KW-0812">Transmembrane</keyword>
<feature type="transmembrane region" description="Helical" evidence="1">
    <location>
        <begin position="6"/>
        <end position="34"/>
    </location>
</feature>
<evidence type="ECO:0000256" key="1">
    <source>
        <dbReference type="SAM" id="Phobius"/>
    </source>
</evidence>
<protein>
    <submittedName>
        <fullName evidence="2">Uncharacterized protein</fullName>
    </submittedName>
</protein>
<feature type="transmembrane region" description="Helical" evidence="1">
    <location>
        <begin position="126"/>
        <end position="146"/>
    </location>
</feature>
<sequence length="265" mass="31233">MVFIPSILMTIAIFIHEISFFLMLPICLFTLLVIEFKDKKFTFNNIFTKQVIKKYSVFLLLPVLATIIVSVYQEINGSDYFTKIIGYLKNISFISDFSADSVASAYTHTFTYYLKEESGYFFQRIFVSKCSIFYGIPILFMMFLTYKKFNTLNIYLLIILGISVLFPLLLHSIAWDTYRIWSFPYIILFLAYWVLNSEYRNEQFPEKNPLWVWILFIVCMLFLSLVSTPLFDGEAERFSLTDRMLILLPLSLGIIYYIKNPMSRS</sequence>
<keyword evidence="3" id="KW-1185">Reference proteome</keyword>
<reference evidence="3" key="1">
    <citation type="submission" date="2023-07" db="EMBL/GenBank/DDBJ databases">
        <title>Chryseobacterium sp. GMJ5 Genome sequencing and assembly.</title>
        <authorList>
            <person name="Jung Y."/>
        </authorList>
    </citation>
    <scope>NUCLEOTIDE SEQUENCE [LARGE SCALE GENOMIC DNA]</scope>
    <source>
        <strain evidence="3">GMJ5</strain>
    </source>
</reference>
<name>A0ABT2VWC9_9FLAO</name>
<organism evidence="2 3">
    <name type="scientific">Chryseobacterium gilvum</name>
    <dbReference type="NCBI Taxonomy" id="2976534"/>
    <lineage>
        <taxon>Bacteria</taxon>
        <taxon>Pseudomonadati</taxon>
        <taxon>Bacteroidota</taxon>
        <taxon>Flavobacteriia</taxon>
        <taxon>Flavobacteriales</taxon>
        <taxon>Weeksellaceae</taxon>
        <taxon>Chryseobacterium group</taxon>
        <taxon>Chryseobacterium</taxon>
    </lineage>
</organism>
<gene>
    <name evidence="2" type="ORF">N0B16_03095</name>
</gene>
<feature type="transmembrane region" description="Helical" evidence="1">
    <location>
        <begin position="177"/>
        <end position="195"/>
    </location>
</feature>
<evidence type="ECO:0000313" key="2">
    <source>
        <dbReference type="EMBL" id="MCU7613414.1"/>
    </source>
</evidence>
<dbReference type="Proteomes" id="UP001208114">
    <property type="component" value="Unassembled WGS sequence"/>
</dbReference>
<comment type="caution">
    <text evidence="2">The sequence shown here is derived from an EMBL/GenBank/DDBJ whole genome shotgun (WGS) entry which is preliminary data.</text>
</comment>
<keyword evidence="1" id="KW-1133">Transmembrane helix</keyword>
<proteinExistence type="predicted"/>
<accession>A0ABT2VWC9</accession>